<feature type="transmembrane region" description="Helical" evidence="1">
    <location>
        <begin position="12"/>
        <end position="33"/>
    </location>
</feature>
<dbReference type="OrthoDB" id="6402665at2"/>
<dbReference type="EMBL" id="QDDL01000009">
    <property type="protein sequence ID" value="PVZ65613.1"/>
    <property type="molecule type" value="Genomic_DNA"/>
</dbReference>
<dbReference type="RefSeq" id="WP_116688352.1">
    <property type="nucleotide sequence ID" value="NZ_CAWNYD010000009.1"/>
</dbReference>
<organism evidence="2 3">
    <name type="scientific">Pelagibaculum spongiae</name>
    <dbReference type="NCBI Taxonomy" id="2080658"/>
    <lineage>
        <taxon>Bacteria</taxon>
        <taxon>Pseudomonadati</taxon>
        <taxon>Pseudomonadota</taxon>
        <taxon>Gammaproteobacteria</taxon>
        <taxon>Oceanospirillales</taxon>
        <taxon>Pelagibaculum</taxon>
    </lineage>
</organism>
<feature type="transmembrane region" description="Helical" evidence="1">
    <location>
        <begin position="128"/>
        <end position="150"/>
    </location>
</feature>
<sequence>MQLEKAPEKSRFGWLFVLTGLIMMLSATAPGLYRYVVTADWVPVRAELLWVGSDSQFADIEYQYQWQGNSYRSNQLSSHDVESEFDTFNRQQYREITQRAEKGLLLAWVNPDHPKQAFLVRAQNNTQYFVLSLIASLFIFSGACVVLGWFPGQRVKPDNSSWQMGKSPDYCFWVVSGRSHSELAAGFVAMLFIICLFFPLLLLPKSSWFEGLPIFGGFGIFIGVFLSYFLGSVDRHFQLKLHKPWQLKIRSVLNDQGCIDQRQQFAGQLDIPFSISDTAKIELVGYGKVAKDQQWRFTHPAKEAVVIEQLSDRQFSCVNHCRLGFELEIPQNHGSQNKEWLDGDICWFLKFSGEVIGKNGEQFSVDKKWQLPNVLQKPQPAKPLLNVSEGSKYDLSGFSGLAYQNHTDQQALDQELYRDLLENQLTIQREDQSNISVKTKLFNKKNSFFKRVYWWLVSLMLTVGLVLEIIERVSQSVNLAAKSTDVFGFSIVALTLGESAGYLVFVAISGLMLVVFSFLVAAAVWSNIRVIETIVSKGTVEQVYRVFGYIYRQNKYQIPADYRLILDSNGSSSSSDYKNETFTIELGLAGQVIPVTGDVSNKQLANQLIEDIRHVI</sequence>
<feature type="transmembrane region" description="Helical" evidence="1">
    <location>
        <begin position="502"/>
        <end position="525"/>
    </location>
</feature>
<keyword evidence="1" id="KW-0472">Membrane</keyword>
<evidence type="ECO:0000313" key="3">
    <source>
        <dbReference type="Proteomes" id="UP000244906"/>
    </source>
</evidence>
<proteinExistence type="predicted"/>
<keyword evidence="1" id="KW-1133">Transmembrane helix</keyword>
<feature type="transmembrane region" description="Helical" evidence="1">
    <location>
        <begin position="214"/>
        <end position="233"/>
    </location>
</feature>
<reference evidence="2 3" key="1">
    <citation type="submission" date="2018-04" db="EMBL/GenBank/DDBJ databases">
        <title>Thalassorhabdus spongiae gen. nov., sp. nov., isolated from a marine sponge in South-West Iceland.</title>
        <authorList>
            <person name="Knobloch S."/>
            <person name="Daussin A."/>
            <person name="Johannsson R."/>
            <person name="Marteinsson V.T."/>
        </authorList>
    </citation>
    <scope>NUCLEOTIDE SEQUENCE [LARGE SCALE GENOMIC DNA]</scope>
    <source>
        <strain evidence="2 3">Hp12</strain>
    </source>
</reference>
<gene>
    <name evidence="2" type="ORF">DC094_17150</name>
</gene>
<evidence type="ECO:0000256" key="1">
    <source>
        <dbReference type="SAM" id="Phobius"/>
    </source>
</evidence>
<keyword evidence="1" id="KW-0812">Transmembrane</keyword>
<comment type="caution">
    <text evidence="2">The sequence shown here is derived from an EMBL/GenBank/DDBJ whole genome shotgun (WGS) entry which is preliminary data.</text>
</comment>
<feature type="transmembrane region" description="Helical" evidence="1">
    <location>
        <begin position="452"/>
        <end position="470"/>
    </location>
</feature>
<evidence type="ECO:0000313" key="2">
    <source>
        <dbReference type="EMBL" id="PVZ65613.1"/>
    </source>
</evidence>
<evidence type="ECO:0008006" key="4">
    <source>
        <dbReference type="Google" id="ProtNLM"/>
    </source>
</evidence>
<feature type="transmembrane region" description="Helical" evidence="1">
    <location>
        <begin position="183"/>
        <end position="202"/>
    </location>
</feature>
<protein>
    <recommendedName>
        <fullName evidence="4">DUF3592 domain-containing protein</fullName>
    </recommendedName>
</protein>
<dbReference type="Proteomes" id="UP000244906">
    <property type="component" value="Unassembled WGS sequence"/>
</dbReference>
<keyword evidence="3" id="KW-1185">Reference proteome</keyword>
<name>A0A2V1GX58_9GAMM</name>
<dbReference type="AlphaFoldDB" id="A0A2V1GX58"/>
<accession>A0A2V1GX58</accession>